<evidence type="ECO:0000256" key="4">
    <source>
        <dbReference type="ARBA" id="ARBA00022679"/>
    </source>
</evidence>
<comment type="catalytic activity">
    <reaction evidence="1">
        <text>ATP + protein L-histidine = ADP + protein N-phospho-L-histidine.</text>
        <dbReference type="EC" id="2.7.13.3"/>
    </reaction>
</comment>
<dbReference type="EC" id="2.7.13.3" evidence="2"/>
<feature type="transmembrane region" description="Helical" evidence="8">
    <location>
        <begin position="210"/>
        <end position="233"/>
    </location>
</feature>
<feature type="transmembrane region" description="Helical" evidence="8">
    <location>
        <begin position="328"/>
        <end position="347"/>
    </location>
</feature>
<dbReference type="PANTHER" id="PTHR41523">
    <property type="entry name" value="TWO-COMPONENT SYSTEM SENSOR PROTEIN"/>
    <property type="match status" value="1"/>
</dbReference>
<keyword evidence="4" id="KW-0808">Transferase</keyword>
<dbReference type="InterPro" id="IPR011622">
    <property type="entry name" value="7TMR_DISM_rcpt_extracell_dom2"/>
</dbReference>
<feature type="transmembrane region" description="Helical" evidence="8">
    <location>
        <begin position="183"/>
        <end position="203"/>
    </location>
</feature>
<evidence type="ECO:0000259" key="9">
    <source>
        <dbReference type="Pfam" id="PF07568"/>
    </source>
</evidence>
<keyword evidence="6" id="KW-0418">Kinase</keyword>
<proteinExistence type="predicted"/>
<feature type="transmembrane region" description="Helical" evidence="8">
    <location>
        <begin position="274"/>
        <end position="293"/>
    </location>
</feature>
<evidence type="ECO:0000256" key="1">
    <source>
        <dbReference type="ARBA" id="ARBA00000085"/>
    </source>
</evidence>
<feature type="domain" description="7TM-DISM receptor extracellular" evidence="11">
    <location>
        <begin position="42"/>
        <end position="159"/>
    </location>
</feature>
<dbReference type="Gene3D" id="3.30.450.20">
    <property type="entry name" value="PAS domain"/>
    <property type="match status" value="1"/>
</dbReference>
<dbReference type="KEGG" id="sbal:HUE88_00905"/>
<dbReference type="EMBL" id="CP054492">
    <property type="protein sequence ID" value="QOY52286.1"/>
    <property type="molecule type" value="Genomic_DNA"/>
</dbReference>
<sequence length="625" mass="72804">MDKSETYMIKYIFTFLFFITTLFSDSNIMVGENDAVDNDFKISYIKDETALLNIEDIATQDFSKTTPNNFTLGYTKGALWLKFSVTNASLEERFIISLNESFYEVANLYYFDKKWIKKSNGVFVPIQTREVKESKLSFEVPIATGQTQTFYVQLQGKYSCFGKVTVEKKSFLHYNSILSMNTINILLFGILLMIVLFNLFLYLKLKEKIFLYYVGYSFFNLVYIVNMSGLLSYVGLGKYIYHFHLSAAFMIGFLVLFSLEYLKVKKYLKNYYKALRLLSGIFFILGILVLFSYQPWNKVINNLAGLTSIILILISVIIYFKGYSKSKYYILAMMTYFVFVVLFTFMVVGQFEYTFTTRYGFIIASAIEAIIFSLMLADRYNEMKDETIATQKVLIDIKNTTQDQLKKEVRNRTDDLTKTNKQLKLLIDERELLLREVYHRVKNNFHVIIGMLWFENTKVSSEAQKFTELINRIKSMSMIHEHLYNSSDLVNINLKEYLEKIVRNLSASYGDINLQMSDMSNKVIVEFDHAISIGILVNEVLTNAVKHNQEHKNLSIKIALYSEKNRTFLIIQDNGLEFKKAKNEDGLGLKLIDQFCKKLPNSNYTFDFNEGTKFKLNFESTHAHI</sequence>
<dbReference type="InterPro" id="IPR011495">
    <property type="entry name" value="Sig_transdc_His_kin_sub2_dim/P"/>
</dbReference>
<evidence type="ECO:0000256" key="2">
    <source>
        <dbReference type="ARBA" id="ARBA00012438"/>
    </source>
</evidence>
<dbReference type="Gene3D" id="2.60.40.2380">
    <property type="match status" value="1"/>
</dbReference>
<keyword evidence="3" id="KW-0597">Phosphoprotein</keyword>
<evidence type="ECO:0000259" key="11">
    <source>
        <dbReference type="Pfam" id="PF07696"/>
    </source>
</evidence>
<evidence type="ECO:0000259" key="10">
    <source>
        <dbReference type="Pfam" id="PF07695"/>
    </source>
</evidence>
<protein>
    <recommendedName>
        <fullName evidence="2">histidine kinase</fullName>
        <ecNumber evidence="2">2.7.13.3</ecNumber>
    </recommendedName>
</protein>
<evidence type="ECO:0000256" key="3">
    <source>
        <dbReference type="ARBA" id="ARBA00022553"/>
    </source>
</evidence>
<dbReference type="Pfam" id="PF07695">
    <property type="entry name" value="7TMR-DISM_7TM"/>
    <property type="match status" value="1"/>
</dbReference>
<evidence type="ECO:0000256" key="8">
    <source>
        <dbReference type="SAM" id="Phobius"/>
    </source>
</evidence>
<evidence type="ECO:0000313" key="13">
    <source>
        <dbReference type="Proteomes" id="UP000593994"/>
    </source>
</evidence>
<dbReference type="GO" id="GO:0005524">
    <property type="term" value="F:ATP binding"/>
    <property type="evidence" value="ECO:0007669"/>
    <property type="project" value="UniProtKB-KW"/>
</dbReference>
<dbReference type="GO" id="GO:0004673">
    <property type="term" value="F:protein histidine kinase activity"/>
    <property type="evidence" value="ECO:0007669"/>
    <property type="project" value="UniProtKB-EC"/>
</dbReference>
<evidence type="ECO:0000313" key="12">
    <source>
        <dbReference type="EMBL" id="QOY52286.1"/>
    </source>
</evidence>
<keyword evidence="8" id="KW-1133">Transmembrane helix</keyword>
<dbReference type="SUPFAM" id="SSF55874">
    <property type="entry name" value="ATPase domain of HSP90 chaperone/DNA topoisomerase II/histidine kinase"/>
    <property type="match status" value="1"/>
</dbReference>
<reference evidence="12 13" key="1">
    <citation type="submission" date="2020-05" db="EMBL/GenBank/DDBJ databases">
        <title>Sulfurimonas marisnigri, sp. nov., and Sulfurimonas baltica, sp. nov., manganese oxide reducing chemolithoautotrophs of the class Epsilonproteobacteria isolated from the pelagic redoxclines of the Black and Baltic Seas and emended description of the genus Sulfurimonas.</title>
        <authorList>
            <person name="Henkel J.V."/>
            <person name="Laudan C."/>
            <person name="Werner J."/>
            <person name="Neu T."/>
            <person name="Plewe S."/>
            <person name="Sproer C."/>
            <person name="Bunk B."/>
            <person name="Schulz-Vogt H.N."/>
        </authorList>
    </citation>
    <scope>NUCLEOTIDE SEQUENCE [LARGE SCALE GENOMIC DNA]</scope>
    <source>
        <strain evidence="12 13">GD2</strain>
    </source>
</reference>
<dbReference type="PANTHER" id="PTHR41523:SF8">
    <property type="entry name" value="ETHYLENE RESPONSE SENSOR PROTEIN"/>
    <property type="match status" value="1"/>
</dbReference>
<gene>
    <name evidence="12" type="ORF">HUE88_00905</name>
</gene>
<dbReference type="Proteomes" id="UP000593994">
    <property type="component" value="Chromosome"/>
</dbReference>
<keyword evidence="13" id="KW-1185">Reference proteome</keyword>
<feature type="transmembrane region" description="Helical" evidence="8">
    <location>
        <begin position="239"/>
        <end position="262"/>
    </location>
</feature>
<dbReference type="InterPro" id="IPR011623">
    <property type="entry name" value="7TMR_DISM_rcpt_extracell_dom1"/>
</dbReference>
<keyword evidence="7" id="KW-0067">ATP-binding</keyword>
<feature type="transmembrane region" description="Helical" evidence="8">
    <location>
        <begin position="299"/>
        <end position="321"/>
    </location>
</feature>
<evidence type="ECO:0000256" key="6">
    <source>
        <dbReference type="ARBA" id="ARBA00022777"/>
    </source>
</evidence>
<dbReference type="Pfam" id="PF07568">
    <property type="entry name" value="HisKA_2"/>
    <property type="match status" value="1"/>
</dbReference>
<feature type="transmembrane region" description="Helical" evidence="8">
    <location>
        <begin position="359"/>
        <end position="377"/>
    </location>
</feature>
<dbReference type="InterPro" id="IPR036890">
    <property type="entry name" value="HATPase_C_sf"/>
</dbReference>
<dbReference type="AlphaFoldDB" id="A0A7S7RN93"/>
<dbReference type="Pfam" id="PF07696">
    <property type="entry name" value="7TMR-DISMED2"/>
    <property type="match status" value="1"/>
</dbReference>
<name>A0A7S7RN93_9BACT</name>
<keyword evidence="5" id="KW-0547">Nucleotide-binding</keyword>
<evidence type="ECO:0000256" key="7">
    <source>
        <dbReference type="ARBA" id="ARBA00022840"/>
    </source>
</evidence>
<evidence type="ECO:0000256" key="5">
    <source>
        <dbReference type="ARBA" id="ARBA00022741"/>
    </source>
</evidence>
<dbReference type="Gene3D" id="3.30.565.10">
    <property type="entry name" value="Histidine kinase-like ATPase, C-terminal domain"/>
    <property type="match status" value="1"/>
</dbReference>
<keyword evidence="8" id="KW-0812">Transmembrane</keyword>
<keyword evidence="8" id="KW-0472">Membrane</keyword>
<dbReference type="RefSeq" id="WP_194370182.1">
    <property type="nucleotide sequence ID" value="NZ_CP054492.1"/>
</dbReference>
<feature type="domain" description="7TM-DISM receptor extracellular" evidence="10">
    <location>
        <begin position="182"/>
        <end position="379"/>
    </location>
</feature>
<accession>A0A7S7RN93</accession>
<organism evidence="12 13">
    <name type="scientific">Candidatus Sulfurimonas baltica</name>
    <dbReference type="NCBI Taxonomy" id="2740404"/>
    <lineage>
        <taxon>Bacteria</taxon>
        <taxon>Pseudomonadati</taxon>
        <taxon>Campylobacterota</taxon>
        <taxon>Epsilonproteobacteria</taxon>
        <taxon>Campylobacterales</taxon>
        <taxon>Sulfurimonadaceae</taxon>
        <taxon>Sulfurimonas</taxon>
    </lineage>
</organism>
<feature type="transmembrane region" description="Helical" evidence="8">
    <location>
        <begin position="7"/>
        <end position="24"/>
    </location>
</feature>
<feature type="domain" description="Signal transduction histidine kinase subgroup 2 dimerisation and phosphoacceptor" evidence="9">
    <location>
        <begin position="436"/>
        <end position="509"/>
    </location>
</feature>